<dbReference type="PROSITE" id="PS50894">
    <property type="entry name" value="HPT"/>
    <property type="match status" value="1"/>
</dbReference>
<dbReference type="Proteomes" id="UP000015527">
    <property type="component" value="Unassembled WGS sequence"/>
</dbReference>
<accession>T0HWD3</accession>
<organism evidence="4 5">
    <name type="scientific">Novosphingobium lindaniclasticum LE124</name>
    <dbReference type="NCBI Taxonomy" id="1096930"/>
    <lineage>
        <taxon>Bacteria</taxon>
        <taxon>Pseudomonadati</taxon>
        <taxon>Pseudomonadota</taxon>
        <taxon>Alphaproteobacteria</taxon>
        <taxon>Sphingomonadales</taxon>
        <taxon>Sphingomonadaceae</taxon>
        <taxon>Novosphingobium</taxon>
    </lineage>
</organism>
<comment type="caution">
    <text evidence="4">The sequence shown here is derived from an EMBL/GenBank/DDBJ whole genome shotgun (WGS) entry which is preliminary data.</text>
</comment>
<dbReference type="AlphaFoldDB" id="T0HWD3"/>
<protein>
    <recommendedName>
        <fullName evidence="3">HPt domain-containing protein</fullName>
    </recommendedName>
</protein>
<name>T0HWD3_9SPHN</name>
<evidence type="ECO:0000313" key="5">
    <source>
        <dbReference type="Proteomes" id="UP000015527"/>
    </source>
</evidence>
<dbReference type="InterPro" id="IPR008207">
    <property type="entry name" value="Sig_transdc_His_kin_Hpt_dom"/>
</dbReference>
<dbReference type="Pfam" id="PF01627">
    <property type="entry name" value="Hpt"/>
    <property type="match status" value="1"/>
</dbReference>
<dbReference type="SUPFAM" id="SSF47226">
    <property type="entry name" value="Histidine-containing phosphotransfer domain, HPT domain"/>
    <property type="match status" value="1"/>
</dbReference>
<dbReference type="InterPro" id="IPR036641">
    <property type="entry name" value="HPT_dom_sf"/>
</dbReference>
<proteinExistence type="predicted"/>
<gene>
    <name evidence="4" type="ORF">L284_09265</name>
</gene>
<dbReference type="GO" id="GO:0000160">
    <property type="term" value="P:phosphorelay signal transduction system"/>
    <property type="evidence" value="ECO:0007669"/>
    <property type="project" value="UniProtKB-KW"/>
</dbReference>
<evidence type="ECO:0000313" key="4">
    <source>
        <dbReference type="EMBL" id="EQB16478.1"/>
    </source>
</evidence>
<keyword evidence="5" id="KW-1185">Reference proteome</keyword>
<feature type="modified residue" description="Phosphohistidine" evidence="2">
    <location>
        <position position="43"/>
    </location>
</feature>
<reference evidence="4 5" key="1">
    <citation type="journal article" date="2013" name="Genome Announc.">
        <title>Genome Sequence of Novosphingobium lindaniclasticum LE124T, Isolated from a Hexachlorocyclohexane Dumpsite.</title>
        <authorList>
            <person name="Saxena A."/>
            <person name="Nayyar N."/>
            <person name="Sangwan N."/>
            <person name="Kumari R."/>
            <person name="Khurana J.P."/>
            <person name="Lal R."/>
        </authorList>
    </citation>
    <scope>NUCLEOTIDE SEQUENCE [LARGE SCALE GENOMIC DNA]</scope>
    <source>
        <strain evidence="4 5">LE124</strain>
    </source>
</reference>
<dbReference type="PATRIC" id="fig|1096930.3.peg.1840"/>
<keyword evidence="1" id="KW-0902">Two-component regulatory system</keyword>
<evidence type="ECO:0000256" key="2">
    <source>
        <dbReference type="PROSITE-ProRule" id="PRU00110"/>
    </source>
</evidence>
<sequence length="95" mass="10137">MVTEARDPFAAVRARFVDRLIDDRATLAKEDALSNDAAKVTAHRLAGLAGTLGYTEVSLAAKALEALLMDKGSVTPEAGEARDLLLEQIDLLLSQ</sequence>
<keyword evidence="2" id="KW-0597">Phosphoprotein</keyword>
<dbReference type="GO" id="GO:0004672">
    <property type="term" value="F:protein kinase activity"/>
    <property type="evidence" value="ECO:0007669"/>
    <property type="project" value="UniProtKB-ARBA"/>
</dbReference>
<dbReference type="EMBL" id="ATHL01000067">
    <property type="protein sequence ID" value="EQB16478.1"/>
    <property type="molecule type" value="Genomic_DNA"/>
</dbReference>
<feature type="domain" description="HPt" evidence="3">
    <location>
        <begin position="1"/>
        <end position="95"/>
    </location>
</feature>
<evidence type="ECO:0000259" key="3">
    <source>
        <dbReference type="PROSITE" id="PS50894"/>
    </source>
</evidence>
<dbReference type="Gene3D" id="1.20.120.160">
    <property type="entry name" value="HPT domain"/>
    <property type="match status" value="1"/>
</dbReference>
<evidence type="ECO:0000256" key="1">
    <source>
        <dbReference type="ARBA" id="ARBA00023012"/>
    </source>
</evidence>